<dbReference type="EMBL" id="CP071060">
    <property type="protein sequence ID" value="QSI78870.1"/>
    <property type="molecule type" value="Genomic_DNA"/>
</dbReference>
<dbReference type="Gene3D" id="3.90.1720.10">
    <property type="entry name" value="endopeptidase domain like (from Nostoc punctiforme)"/>
    <property type="match status" value="1"/>
</dbReference>
<protein>
    <submittedName>
        <fullName evidence="3">CHAP domain-containing protein</fullName>
    </submittedName>
</protein>
<name>A0ABX7MAV4_9RHOO</name>
<dbReference type="InterPro" id="IPR007921">
    <property type="entry name" value="CHAP_dom"/>
</dbReference>
<evidence type="ECO:0000313" key="4">
    <source>
        <dbReference type="Proteomes" id="UP000663570"/>
    </source>
</evidence>
<accession>A0ABX7MAV4</accession>
<reference evidence="3 4" key="1">
    <citation type="submission" date="2021-02" db="EMBL/GenBank/DDBJ databases">
        <title>Niveibacterium changnyeongensis HC41.</title>
        <authorList>
            <person name="Kang M."/>
        </authorList>
    </citation>
    <scope>NUCLEOTIDE SEQUENCE [LARGE SCALE GENOMIC DNA]</scope>
    <source>
        <strain evidence="3 4">HC41</strain>
    </source>
</reference>
<gene>
    <name evidence="3" type="ORF">JY500_09770</name>
</gene>
<evidence type="ECO:0000313" key="3">
    <source>
        <dbReference type="EMBL" id="QSI78870.1"/>
    </source>
</evidence>
<organism evidence="3 4">
    <name type="scientific">Niveibacterium microcysteis</name>
    <dbReference type="NCBI Taxonomy" id="2811415"/>
    <lineage>
        <taxon>Bacteria</taxon>
        <taxon>Pseudomonadati</taxon>
        <taxon>Pseudomonadota</taxon>
        <taxon>Betaproteobacteria</taxon>
        <taxon>Rhodocyclales</taxon>
        <taxon>Rhodocyclaceae</taxon>
        <taxon>Niveibacterium</taxon>
    </lineage>
</organism>
<proteinExistence type="predicted"/>
<keyword evidence="4" id="KW-1185">Reference proteome</keyword>
<dbReference type="RefSeq" id="WP_206256213.1">
    <property type="nucleotide sequence ID" value="NZ_CP071060.1"/>
</dbReference>
<feature type="region of interest" description="Disordered" evidence="1">
    <location>
        <begin position="1"/>
        <end position="42"/>
    </location>
</feature>
<evidence type="ECO:0000256" key="1">
    <source>
        <dbReference type="SAM" id="MobiDB-lite"/>
    </source>
</evidence>
<dbReference type="Proteomes" id="UP000663570">
    <property type="component" value="Chromosome"/>
</dbReference>
<feature type="domain" description="Peptidase C51" evidence="2">
    <location>
        <begin position="76"/>
        <end position="146"/>
    </location>
</feature>
<sequence>MAGARTPGPAGIGSNTPLADDGTLALMETPPPGPTTAPEAPVTAPAAISPATTATSRVNIDDMIKHLDAHAHATSQGQCAKYVRLAIEAGGITIDPPRPVYAKDYGAKLASLGFTKVEAEGYTPQKGDVVVMQPPAGQTAGHIQIYNGTTWVSDFVQGTGIYPGPAYRKEKVAYEVYRP</sequence>
<evidence type="ECO:0000259" key="2">
    <source>
        <dbReference type="Pfam" id="PF05257"/>
    </source>
</evidence>
<dbReference type="Pfam" id="PF05257">
    <property type="entry name" value="CHAP"/>
    <property type="match status" value="1"/>
</dbReference>